<evidence type="ECO:0000313" key="3">
    <source>
        <dbReference type="Proteomes" id="UP000765509"/>
    </source>
</evidence>
<evidence type="ECO:0000256" key="1">
    <source>
        <dbReference type="SAM" id="MobiDB-lite"/>
    </source>
</evidence>
<organism evidence="2 3">
    <name type="scientific">Austropuccinia psidii MF-1</name>
    <dbReference type="NCBI Taxonomy" id="1389203"/>
    <lineage>
        <taxon>Eukaryota</taxon>
        <taxon>Fungi</taxon>
        <taxon>Dikarya</taxon>
        <taxon>Basidiomycota</taxon>
        <taxon>Pucciniomycotina</taxon>
        <taxon>Pucciniomycetes</taxon>
        <taxon>Pucciniales</taxon>
        <taxon>Sphaerophragmiaceae</taxon>
        <taxon>Austropuccinia</taxon>
    </lineage>
</organism>
<dbReference type="EMBL" id="AVOT02016446">
    <property type="protein sequence ID" value="MBW0501656.1"/>
    <property type="molecule type" value="Genomic_DNA"/>
</dbReference>
<protein>
    <submittedName>
        <fullName evidence="2">Uncharacterized protein</fullName>
    </submittedName>
</protein>
<dbReference type="AlphaFoldDB" id="A0A9Q3HE71"/>
<accession>A0A9Q3HE71</accession>
<gene>
    <name evidence="2" type="ORF">O181_041371</name>
</gene>
<sequence>MPRSFQENTRIQGQKQDIFQPKAERVRPTDPEAVRLGERSTQEPEIALNSSRISSPNNRNITPTQNEHSVVTPEISSNSAALWLQMLQFVEKTQNQYAELSESLERMEKLTASMDKIVKTLQEGHAQLSKSSEETNKRFNQVFEEQHH</sequence>
<feature type="compositionally biased region" description="Basic and acidic residues" evidence="1">
    <location>
        <begin position="22"/>
        <end position="42"/>
    </location>
</feature>
<feature type="region of interest" description="Disordered" evidence="1">
    <location>
        <begin position="1"/>
        <end position="70"/>
    </location>
</feature>
<evidence type="ECO:0000313" key="2">
    <source>
        <dbReference type="EMBL" id="MBW0501656.1"/>
    </source>
</evidence>
<proteinExistence type="predicted"/>
<feature type="compositionally biased region" description="Low complexity" evidence="1">
    <location>
        <begin position="49"/>
        <end position="61"/>
    </location>
</feature>
<keyword evidence="3" id="KW-1185">Reference proteome</keyword>
<feature type="compositionally biased region" description="Polar residues" evidence="1">
    <location>
        <begin position="1"/>
        <end position="17"/>
    </location>
</feature>
<reference evidence="2" key="1">
    <citation type="submission" date="2021-03" db="EMBL/GenBank/DDBJ databases">
        <title>Draft genome sequence of rust myrtle Austropuccinia psidii MF-1, a brazilian biotype.</title>
        <authorList>
            <person name="Quecine M.C."/>
            <person name="Pachon D.M.R."/>
            <person name="Bonatelli M.L."/>
            <person name="Correr F.H."/>
            <person name="Franceschini L.M."/>
            <person name="Leite T.F."/>
            <person name="Margarido G.R.A."/>
            <person name="Almeida C.A."/>
            <person name="Ferrarezi J.A."/>
            <person name="Labate C.A."/>
        </authorList>
    </citation>
    <scope>NUCLEOTIDE SEQUENCE</scope>
    <source>
        <strain evidence="2">MF-1</strain>
    </source>
</reference>
<comment type="caution">
    <text evidence="2">The sequence shown here is derived from an EMBL/GenBank/DDBJ whole genome shotgun (WGS) entry which is preliminary data.</text>
</comment>
<name>A0A9Q3HE71_9BASI</name>
<feature type="region of interest" description="Disordered" evidence="1">
    <location>
        <begin position="124"/>
        <end position="148"/>
    </location>
</feature>
<dbReference type="Proteomes" id="UP000765509">
    <property type="component" value="Unassembled WGS sequence"/>
</dbReference>